<feature type="compositionally biased region" description="Basic residues" evidence="1">
    <location>
        <begin position="13"/>
        <end position="23"/>
    </location>
</feature>
<dbReference type="EMBL" id="VSSQ01050513">
    <property type="protein sequence ID" value="MPN04598.1"/>
    <property type="molecule type" value="Genomic_DNA"/>
</dbReference>
<evidence type="ECO:0000256" key="1">
    <source>
        <dbReference type="SAM" id="MobiDB-lite"/>
    </source>
</evidence>
<comment type="caution">
    <text evidence="2">The sequence shown here is derived from an EMBL/GenBank/DDBJ whole genome shotgun (WGS) entry which is preliminary data.</text>
</comment>
<sequence length="63" mass="7325">MLHQHDHAAHAGHQIHRTTRPLHHLAGDHPVRDIALVRHFQRAKDRKIHMTTTDHREGIRAGK</sequence>
<gene>
    <name evidence="2" type="ORF">SDC9_151840</name>
</gene>
<organism evidence="2">
    <name type="scientific">bioreactor metagenome</name>
    <dbReference type="NCBI Taxonomy" id="1076179"/>
    <lineage>
        <taxon>unclassified sequences</taxon>
        <taxon>metagenomes</taxon>
        <taxon>ecological metagenomes</taxon>
    </lineage>
</organism>
<evidence type="ECO:0000313" key="2">
    <source>
        <dbReference type="EMBL" id="MPN04598.1"/>
    </source>
</evidence>
<feature type="region of interest" description="Disordered" evidence="1">
    <location>
        <begin position="1"/>
        <end position="27"/>
    </location>
</feature>
<dbReference type="AlphaFoldDB" id="A0A645ERD4"/>
<name>A0A645ERD4_9ZZZZ</name>
<protein>
    <submittedName>
        <fullName evidence="2">Uncharacterized protein</fullName>
    </submittedName>
</protein>
<accession>A0A645ERD4</accession>
<proteinExistence type="predicted"/>
<reference evidence="2" key="1">
    <citation type="submission" date="2019-08" db="EMBL/GenBank/DDBJ databases">
        <authorList>
            <person name="Kucharzyk K."/>
            <person name="Murdoch R.W."/>
            <person name="Higgins S."/>
            <person name="Loffler F."/>
        </authorList>
    </citation>
    <scope>NUCLEOTIDE SEQUENCE</scope>
</reference>